<dbReference type="PATRIC" id="fig|1549858.7.peg.2735"/>
<dbReference type="EMBL" id="JXTP01000053">
    <property type="protein sequence ID" value="KIU27149.1"/>
    <property type="molecule type" value="Genomic_DNA"/>
</dbReference>
<name>A0A0D1KRQ1_9SPHN</name>
<feature type="signal peptide" evidence="2">
    <location>
        <begin position="1"/>
        <end position="24"/>
    </location>
</feature>
<gene>
    <name evidence="3" type="ORF">SR41_11195</name>
</gene>
<evidence type="ECO:0000313" key="3">
    <source>
        <dbReference type="EMBL" id="KIU27149.1"/>
    </source>
</evidence>
<feature type="transmembrane region" description="Helical" evidence="1">
    <location>
        <begin position="51"/>
        <end position="74"/>
    </location>
</feature>
<proteinExistence type="predicted"/>
<comment type="caution">
    <text evidence="3">The sequence shown here is derived from an EMBL/GenBank/DDBJ whole genome shotgun (WGS) entry which is preliminary data.</text>
</comment>
<evidence type="ECO:0000256" key="1">
    <source>
        <dbReference type="SAM" id="Phobius"/>
    </source>
</evidence>
<keyword evidence="1" id="KW-0812">Transmembrane</keyword>
<dbReference type="AlphaFoldDB" id="A0A0D1KRQ1"/>
<dbReference type="Proteomes" id="UP000033203">
    <property type="component" value="Unassembled WGS sequence"/>
</dbReference>
<evidence type="ECO:0000313" key="4">
    <source>
        <dbReference type="Proteomes" id="UP000033203"/>
    </source>
</evidence>
<organism evidence="3 4">
    <name type="scientific">Sphingomonas melonis</name>
    <dbReference type="NCBI Taxonomy" id="152682"/>
    <lineage>
        <taxon>Bacteria</taxon>
        <taxon>Pseudomonadati</taxon>
        <taxon>Pseudomonadota</taxon>
        <taxon>Alphaproteobacteria</taxon>
        <taxon>Sphingomonadales</taxon>
        <taxon>Sphingomonadaceae</taxon>
        <taxon>Sphingomonas</taxon>
    </lineage>
</organism>
<sequence length="82" mass="7771">MTKIAGSLAALALTTASIATPAFAAPVNPAASLSVAKSVRASAPSAQKNKLAGGGLLAAIIAASVVAIVVVAIVDDGNSDSN</sequence>
<reference evidence="3 4" key="1">
    <citation type="submission" date="2015-01" db="EMBL/GenBank/DDBJ databases">
        <title>Genome of Sphingomonas taxi strain 30a.</title>
        <authorList>
            <person name="Eevers N."/>
            <person name="Van Hamme J."/>
            <person name="Bottos E."/>
            <person name="Weyens N."/>
            <person name="Vangronsveld J."/>
        </authorList>
    </citation>
    <scope>NUCLEOTIDE SEQUENCE [LARGE SCALE GENOMIC DNA]</scope>
    <source>
        <strain evidence="3 4">30a</strain>
    </source>
</reference>
<feature type="chain" id="PRO_5002247356" evidence="2">
    <location>
        <begin position="25"/>
        <end position="82"/>
    </location>
</feature>
<accession>A0A0D1KRQ1</accession>
<keyword evidence="1" id="KW-0472">Membrane</keyword>
<keyword evidence="1" id="KW-1133">Transmembrane helix</keyword>
<keyword evidence="2" id="KW-0732">Signal</keyword>
<evidence type="ECO:0000256" key="2">
    <source>
        <dbReference type="SAM" id="SignalP"/>
    </source>
</evidence>
<protein>
    <submittedName>
        <fullName evidence="3">Membrane protein</fullName>
    </submittedName>
</protein>